<protein>
    <recommendedName>
        <fullName evidence="1">RNase H type-1 domain-containing protein</fullName>
    </recommendedName>
</protein>
<dbReference type="GO" id="GO:0003676">
    <property type="term" value="F:nucleic acid binding"/>
    <property type="evidence" value="ECO:0007669"/>
    <property type="project" value="InterPro"/>
</dbReference>
<dbReference type="HOGENOM" id="CLU_000680_5_2_1"/>
<dbReference type="GO" id="GO:0004523">
    <property type="term" value="F:RNA-DNA hybrid ribonuclease activity"/>
    <property type="evidence" value="ECO:0007669"/>
    <property type="project" value="InterPro"/>
</dbReference>
<dbReference type="PANTHER" id="PTHR47074:SF49">
    <property type="entry name" value="POLYNUCLEOTIDYL TRANSFERASE, RIBONUCLEASE H-LIKE SUPERFAMILY PROTEIN"/>
    <property type="match status" value="1"/>
</dbReference>
<gene>
    <name evidence="2" type="ORF">ARALYDRAFT_359456</name>
</gene>
<dbReference type="InterPro" id="IPR012337">
    <property type="entry name" value="RNaseH-like_sf"/>
</dbReference>
<evidence type="ECO:0000313" key="3">
    <source>
        <dbReference type="Proteomes" id="UP000008694"/>
    </source>
</evidence>
<dbReference type="InterPro" id="IPR052929">
    <property type="entry name" value="RNase_H-like_EbsB-rel"/>
</dbReference>
<sequence length="174" mass="18707">MQKAIKEARSWQSAKLFQTKKTHSRRDKTTEAAHCEAFLCYSDASWRSPSQDCGVGWIIKNPQLSVIQKGSSSRPSVSSVLVAETLALKVAITAALALGVSRLACFSDCKELTTLLNSNGQANAIDGLLSDVRDLSSVFVSCTFHHVPRSLNEEADALAKSALDSSLVPSVPEV</sequence>
<dbReference type="InterPro" id="IPR044730">
    <property type="entry name" value="RNase_H-like_dom_plant"/>
</dbReference>
<feature type="domain" description="RNase H type-1" evidence="1">
    <location>
        <begin position="42"/>
        <end position="162"/>
    </location>
</feature>
<dbReference type="InterPro" id="IPR036397">
    <property type="entry name" value="RNaseH_sf"/>
</dbReference>
<dbReference type="AlphaFoldDB" id="D7MX06"/>
<proteinExistence type="predicted"/>
<name>D7MX06_ARALL</name>
<organism evidence="3">
    <name type="scientific">Arabidopsis lyrata subsp. lyrata</name>
    <name type="common">Lyre-leaved rock-cress</name>
    <dbReference type="NCBI Taxonomy" id="81972"/>
    <lineage>
        <taxon>Eukaryota</taxon>
        <taxon>Viridiplantae</taxon>
        <taxon>Streptophyta</taxon>
        <taxon>Embryophyta</taxon>
        <taxon>Tracheophyta</taxon>
        <taxon>Spermatophyta</taxon>
        <taxon>Magnoliopsida</taxon>
        <taxon>eudicotyledons</taxon>
        <taxon>Gunneridae</taxon>
        <taxon>Pentapetalae</taxon>
        <taxon>rosids</taxon>
        <taxon>malvids</taxon>
        <taxon>Brassicales</taxon>
        <taxon>Brassicaceae</taxon>
        <taxon>Camelineae</taxon>
        <taxon>Arabidopsis</taxon>
    </lineage>
</organism>
<reference evidence="3" key="1">
    <citation type="journal article" date="2011" name="Nat. Genet.">
        <title>The Arabidopsis lyrata genome sequence and the basis of rapid genome size change.</title>
        <authorList>
            <person name="Hu T.T."/>
            <person name="Pattyn P."/>
            <person name="Bakker E.G."/>
            <person name="Cao J."/>
            <person name="Cheng J.-F."/>
            <person name="Clark R.M."/>
            <person name="Fahlgren N."/>
            <person name="Fawcett J.A."/>
            <person name="Grimwood J."/>
            <person name="Gundlach H."/>
            <person name="Haberer G."/>
            <person name="Hollister J.D."/>
            <person name="Ossowski S."/>
            <person name="Ottilar R.P."/>
            <person name="Salamov A.A."/>
            <person name="Schneeberger K."/>
            <person name="Spannagl M."/>
            <person name="Wang X."/>
            <person name="Yang L."/>
            <person name="Nasrallah M.E."/>
            <person name="Bergelson J."/>
            <person name="Carrington J.C."/>
            <person name="Gaut B.S."/>
            <person name="Schmutz J."/>
            <person name="Mayer K.F.X."/>
            <person name="Van de Peer Y."/>
            <person name="Grigoriev I.V."/>
            <person name="Nordborg M."/>
            <person name="Weigel D."/>
            <person name="Guo Y.-L."/>
        </authorList>
    </citation>
    <scope>NUCLEOTIDE SEQUENCE [LARGE SCALE GENOMIC DNA]</scope>
    <source>
        <strain evidence="3">cv. MN47</strain>
    </source>
</reference>
<dbReference type="PANTHER" id="PTHR47074">
    <property type="entry name" value="BNAC02G40300D PROTEIN"/>
    <property type="match status" value="1"/>
</dbReference>
<evidence type="ECO:0000313" key="2">
    <source>
        <dbReference type="EMBL" id="EFH38929.1"/>
    </source>
</evidence>
<dbReference type="InterPro" id="IPR002156">
    <property type="entry name" value="RNaseH_domain"/>
</dbReference>
<dbReference type="EMBL" id="GL348896">
    <property type="protein sequence ID" value="EFH38929.1"/>
    <property type="molecule type" value="Genomic_DNA"/>
</dbReference>
<keyword evidence="3" id="KW-1185">Reference proteome</keyword>
<dbReference type="SUPFAM" id="SSF53098">
    <property type="entry name" value="Ribonuclease H-like"/>
    <property type="match status" value="1"/>
</dbReference>
<evidence type="ECO:0000259" key="1">
    <source>
        <dbReference type="Pfam" id="PF13456"/>
    </source>
</evidence>
<dbReference type="Gramene" id="fgenesh1_pg.C_scaffold_251000003">
    <property type="protein sequence ID" value="fgenesh1_pg.C_scaffold_251000003"/>
    <property type="gene ID" value="fgenesh1_pg.C_scaffold_251000003"/>
</dbReference>
<dbReference type="Proteomes" id="UP000008694">
    <property type="component" value="Unassembled WGS sequence"/>
</dbReference>
<dbReference type="Gene3D" id="3.30.420.10">
    <property type="entry name" value="Ribonuclease H-like superfamily/Ribonuclease H"/>
    <property type="match status" value="1"/>
</dbReference>
<accession>D7MX06</accession>
<dbReference type="eggNOG" id="KOG1075">
    <property type="taxonomic scope" value="Eukaryota"/>
</dbReference>
<dbReference type="Pfam" id="PF13456">
    <property type="entry name" value="RVT_3"/>
    <property type="match status" value="1"/>
</dbReference>
<dbReference type="CDD" id="cd06222">
    <property type="entry name" value="RNase_H_like"/>
    <property type="match status" value="1"/>
</dbReference>